<reference evidence="1 2" key="1">
    <citation type="submission" date="2016-08" db="EMBL/GenBank/DDBJ databases">
        <title>A Parts List for Fungal Cellulosomes Revealed by Comparative Genomics.</title>
        <authorList>
            <consortium name="DOE Joint Genome Institute"/>
            <person name="Haitjema C.H."/>
            <person name="Gilmore S.P."/>
            <person name="Henske J.K."/>
            <person name="Solomon K.V."/>
            <person name="De Groot R."/>
            <person name="Kuo A."/>
            <person name="Mondo S.J."/>
            <person name="Salamov A.A."/>
            <person name="Labutti K."/>
            <person name="Zhao Z."/>
            <person name="Chiniquy J."/>
            <person name="Barry K."/>
            <person name="Brewer H.M."/>
            <person name="Purvine S.O."/>
            <person name="Wright A.T."/>
            <person name="Boxma B."/>
            <person name="Van Alen T."/>
            <person name="Hackstein J.H."/>
            <person name="Baker S.E."/>
            <person name="Grigoriev I.V."/>
            <person name="O'Malley M.A."/>
        </authorList>
    </citation>
    <scope>NUCLEOTIDE SEQUENCE [LARGE SCALE GENOMIC DNA]</scope>
    <source>
        <strain evidence="1 2">G1</strain>
    </source>
</reference>
<keyword evidence="2" id="KW-1185">Reference proteome</keyword>
<accession>A0A1Y2D6G4</accession>
<dbReference type="Proteomes" id="UP000193920">
    <property type="component" value="Unassembled WGS sequence"/>
</dbReference>
<evidence type="ECO:0000313" key="2">
    <source>
        <dbReference type="Proteomes" id="UP000193920"/>
    </source>
</evidence>
<dbReference type="AlphaFoldDB" id="A0A1Y2D6G4"/>
<protein>
    <submittedName>
        <fullName evidence="1">Uncharacterized protein</fullName>
    </submittedName>
</protein>
<evidence type="ECO:0000313" key="1">
    <source>
        <dbReference type="EMBL" id="ORY54666.1"/>
    </source>
</evidence>
<dbReference type="EMBL" id="MCOG01000083">
    <property type="protein sequence ID" value="ORY54666.1"/>
    <property type="molecule type" value="Genomic_DNA"/>
</dbReference>
<dbReference type="STRING" id="1754190.A0A1Y2D6G4"/>
<comment type="caution">
    <text evidence="1">The sequence shown here is derived from an EMBL/GenBank/DDBJ whole genome shotgun (WGS) entry which is preliminary data.</text>
</comment>
<proteinExistence type="predicted"/>
<gene>
    <name evidence="1" type="ORF">LY90DRAFT_274211</name>
</gene>
<dbReference type="OrthoDB" id="687730at2759"/>
<name>A0A1Y2D6G4_9FUNG</name>
<sequence length="106" mass="12159">MAENYQLGYIEKFSDMKYDIKTPSQTDSSPQFSITGDFEQHNWLCIAKFNDSRKQRCIGEGKGKQLVEKTMKARKWVISVQLETGNYSQLLLSAVTYIIASTGPYY</sequence>
<organism evidence="1 2">
    <name type="scientific">Neocallimastix californiae</name>
    <dbReference type="NCBI Taxonomy" id="1754190"/>
    <lineage>
        <taxon>Eukaryota</taxon>
        <taxon>Fungi</taxon>
        <taxon>Fungi incertae sedis</taxon>
        <taxon>Chytridiomycota</taxon>
        <taxon>Chytridiomycota incertae sedis</taxon>
        <taxon>Neocallimastigomycetes</taxon>
        <taxon>Neocallimastigales</taxon>
        <taxon>Neocallimastigaceae</taxon>
        <taxon>Neocallimastix</taxon>
    </lineage>
</organism>